<dbReference type="SUPFAM" id="SSF52833">
    <property type="entry name" value="Thioredoxin-like"/>
    <property type="match status" value="1"/>
</dbReference>
<dbReference type="EMBL" id="JBHUHV010000018">
    <property type="protein sequence ID" value="MFD2066225.1"/>
    <property type="molecule type" value="Genomic_DNA"/>
</dbReference>
<comment type="similarity">
    <text evidence="1">Belongs to the SCO1/2 family.</text>
</comment>
<sequence length="228" mass="25547">MNKINKYSYLTRMATGAAVFASTVLIGCGNNNTGEQKLPILGEREVVEREVNGQTVADTLYPEIPEFAFVDQDSQQVTNETFAGKIYVTDFFFTTCPTICPKMKSQLLRVYEQFEDTPQVMLLSHTIDPQHDSVAVLNEYAARLGVNSDKWRFVTGEKDSIYSVAQKYLVSAMEDESEAGGFVHSGAFVLVDENRHIRGIYDGTDAAQVDRLINDIPVLLQEENNEKK</sequence>
<gene>
    <name evidence="4" type="ORF">ACFSKU_04970</name>
</gene>
<keyword evidence="5" id="KW-1185">Reference proteome</keyword>
<evidence type="ECO:0000256" key="1">
    <source>
        <dbReference type="ARBA" id="ARBA00010996"/>
    </source>
</evidence>
<evidence type="ECO:0000256" key="2">
    <source>
        <dbReference type="ARBA" id="ARBA00023008"/>
    </source>
</evidence>
<comment type="caution">
    <text evidence="4">The sequence shown here is derived from an EMBL/GenBank/DDBJ whole genome shotgun (WGS) entry which is preliminary data.</text>
</comment>
<keyword evidence="2" id="KW-0186">Copper</keyword>
<evidence type="ECO:0000259" key="3">
    <source>
        <dbReference type="PROSITE" id="PS51352"/>
    </source>
</evidence>
<proteinExistence type="inferred from homology"/>
<dbReference type="InterPro" id="IPR036249">
    <property type="entry name" value="Thioredoxin-like_sf"/>
</dbReference>
<dbReference type="PANTHER" id="PTHR12151">
    <property type="entry name" value="ELECTRON TRANSPORT PROTIN SCO1/SENC FAMILY MEMBER"/>
    <property type="match status" value="1"/>
</dbReference>
<evidence type="ECO:0000313" key="4">
    <source>
        <dbReference type="EMBL" id="MFD2066225.1"/>
    </source>
</evidence>
<dbReference type="Gene3D" id="3.40.30.10">
    <property type="entry name" value="Glutaredoxin"/>
    <property type="match status" value="1"/>
</dbReference>
<dbReference type="CDD" id="cd02968">
    <property type="entry name" value="SCO"/>
    <property type="match status" value="1"/>
</dbReference>
<evidence type="ECO:0000313" key="5">
    <source>
        <dbReference type="Proteomes" id="UP001597369"/>
    </source>
</evidence>
<dbReference type="InterPro" id="IPR013766">
    <property type="entry name" value="Thioredoxin_domain"/>
</dbReference>
<name>A0ABW4WWU2_9BACT</name>
<dbReference type="RefSeq" id="WP_229961048.1">
    <property type="nucleotide sequence ID" value="NZ_JAJJWI010000010.1"/>
</dbReference>
<reference evidence="5" key="1">
    <citation type="journal article" date="2019" name="Int. J. Syst. Evol. Microbiol.">
        <title>The Global Catalogue of Microorganisms (GCM) 10K type strain sequencing project: providing services to taxonomists for standard genome sequencing and annotation.</title>
        <authorList>
            <consortium name="The Broad Institute Genomics Platform"/>
            <consortium name="The Broad Institute Genome Sequencing Center for Infectious Disease"/>
            <person name="Wu L."/>
            <person name="Ma J."/>
        </authorList>
    </citation>
    <scope>NUCLEOTIDE SEQUENCE [LARGE SCALE GENOMIC DNA]</scope>
    <source>
        <strain evidence="5">JCM 16545</strain>
    </source>
</reference>
<dbReference type="Proteomes" id="UP001597369">
    <property type="component" value="Unassembled WGS sequence"/>
</dbReference>
<dbReference type="PROSITE" id="PS51257">
    <property type="entry name" value="PROKAR_LIPOPROTEIN"/>
    <property type="match status" value="1"/>
</dbReference>
<organism evidence="4 5">
    <name type="scientific">Pontibacter silvestris</name>
    <dbReference type="NCBI Taxonomy" id="2305183"/>
    <lineage>
        <taxon>Bacteria</taxon>
        <taxon>Pseudomonadati</taxon>
        <taxon>Bacteroidota</taxon>
        <taxon>Cytophagia</taxon>
        <taxon>Cytophagales</taxon>
        <taxon>Hymenobacteraceae</taxon>
        <taxon>Pontibacter</taxon>
    </lineage>
</organism>
<dbReference type="InterPro" id="IPR003782">
    <property type="entry name" value="SCO1/SenC"/>
</dbReference>
<protein>
    <submittedName>
        <fullName evidence="4">SCO family protein</fullName>
    </submittedName>
</protein>
<dbReference type="PROSITE" id="PS51352">
    <property type="entry name" value="THIOREDOXIN_2"/>
    <property type="match status" value="1"/>
</dbReference>
<dbReference type="Pfam" id="PF02630">
    <property type="entry name" value="SCO1-SenC"/>
    <property type="match status" value="1"/>
</dbReference>
<accession>A0ABW4WWU2</accession>
<feature type="domain" description="Thioredoxin" evidence="3">
    <location>
        <begin position="58"/>
        <end position="221"/>
    </location>
</feature>
<dbReference type="PANTHER" id="PTHR12151:SF25">
    <property type="entry name" value="LINALOOL DEHYDRATASE_ISOMERASE DOMAIN-CONTAINING PROTEIN"/>
    <property type="match status" value="1"/>
</dbReference>